<dbReference type="SUPFAM" id="SSF52833">
    <property type="entry name" value="Thioredoxin-like"/>
    <property type="match status" value="1"/>
</dbReference>
<evidence type="ECO:0000259" key="1">
    <source>
        <dbReference type="PROSITE" id="PS50404"/>
    </source>
</evidence>
<dbReference type="SFLD" id="SFLDS00019">
    <property type="entry name" value="Glutathione_Transferase_(cytos"/>
    <property type="match status" value="1"/>
</dbReference>
<dbReference type="CDD" id="cd03057">
    <property type="entry name" value="GST_N_Beta"/>
    <property type="match status" value="1"/>
</dbReference>
<dbReference type="Pfam" id="PF13417">
    <property type="entry name" value="GST_N_3"/>
    <property type="match status" value="1"/>
</dbReference>
<keyword evidence="4" id="KW-1185">Reference proteome</keyword>
<proteinExistence type="predicted"/>
<dbReference type="GO" id="GO:0016740">
    <property type="term" value="F:transferase activity"/>
    <property type="evidence" value="ECO:0007669"/>
    <property type="project" value="UniProtKB-KW"/>
</dbReference>
<keyword evidence="3" id="KW-0808">Transferase</keyword>
<dbReference type="PANTHER" id="PTHR44051">
    <property type="entry name" value="GLUTATHIONE S-TRANSFERASE-RELATED"/>
    <property type="match status" value="1"/>
</dbReference>
<dbReference type="InterPro" id="IPR010987">
    <property type="entry name" value="Glutathione-S-Trfase_C-like"/>
</dbReference>
<dbReference type="Gene3D" id="1.20.1050.10">
    <property type="match status" value="1"/>
</dbReference>
<dbReference type="InterPro" id="IPR036249">
    <property type="entry name" value="Thioredoxin-like_sf"/>
</dbReference>
<dbReference type="RefSeq" id="WP_146648994.1">
    <property type="nucleotide sequence ID" value="NZ_CP012333.1"/>
</dbReference>
<organism evidence="3 4">
    <name type="scientific">Labilithrix luteola</name>
    <dbReference type="NCBI Taxonomy" id="1391654"/>
    <lineage>
        <taxon>Bacteria</taxon>
        <taxon>Pseudomonadati</taxon>
        <taxon>Myxococcota</taxon>
        <taxon>Polyangia</taxon>
        <taxon>Polyangiales</taxon>
        <taxon>Labilitrichaceae</taxon>
        <taxon>Labilithrix</taxon>
    </lineage>
</organism>
<protein>
    <submittedName>
        <fullName evidence="3">Glutathione S-transferase</fullName>
    </submittedName>
</protein>
<dbReference type="InterPro" id="IPR040079">
    <property type="entry name" value="Glutathione_S-Trfase"/>
</dbReference>
<dbReference type="Proteomes" id="UP000064967">
    <property type="component" value="Chromosome"/>
</dbReference>
<dbReference type="CDD" id="cd03188">
    <property type="entry name" value="GST_C_Beta"/>
    <property type="match status" value="1"/>
</dbReference>
<dbReference type="AlphaFoldDB" id="A0A0K1PXR7"/>
<dbReference type="SFLD" id="SFLDG01150">
    <property type="entry name" value="Main.1:_Beta-like"/>
    <property type="match status" value="1"/>
</dbReference>
<dbReference type="SFLD" id="SFLDG00358">
    <property type="entry name" value="Main_(cytGST)"/>
    <property type="match status" value="1"/>
</dbReference>
<dbReference type="EMBL" id="CP012333">
    <property type="protein sequence ID" value="AKU97939.1"/>
    <property type="molecule type" value="Genomic_DNA"/>
</dbReference>
<dbReference type="Gene3D" id="3.40.30.10">
    <property type="entry name" value="Glutaredoxin"/>
    <property type="match status" value="1"/>
</dbReference>
<dbReference type="OrthoDB" id="9815075at2"/>
<dbReference type="SUPFAM" id="SSF47616">
    <property type="entry name" value="GST C-terminal domain-like"/>
    <property type="match status" value="1"/>
</dbReference>
<feature type="domain" description="GST N-terminal" evidence="1">
    <location>
        <begin position="1"/>
        <end position="79"/>
    </location>
</feature>
<gene>
    <name evidence="3" type="ORF">AKJ09_04603</name>
</gene>
<name>A0A0K1PXR7_9BACT</name>
<dbReference type="PROSITE" id="PS50404">
    <property type="entry name" value="GST_NTER"/>
    <property type="match status" value="1"/>
</dbReference>
<dbReference type="PROSITE" id="PS50405">
    <property type="entry name" value="GST_CTER"/>
    <property type="match status" value="1"/>
</dbReference>
<evidence type="ECO:0000313" key="4">
    <source>
        <dbReference type="Proteomes" id="UP000064967"/>
    </source>
</evidence>
<dbReference type="InterPro" id="IPR004045">
    <property type="entry name" value="Glutathione_S-Trfase_N"/>
</dbReference>
<reference evidence="3 4" key="1">
    <citation type="submission" date="2015-08" db="EMBL/GenBank/DDBJ databases">
        <authorList>
            <person name="Babu N.S."/>
            <person name="Beckwith C.J."/>
            <person name="Beseler K.G."/>
            <person name="Brison A."/>
            <person name="Carone J.V."/>
            <person name="Caskin T.P."/>
            <person name="Diamond M."/>
            <person name="Durham M.E."/>
            <person name="Foxe J.M."/>
            <person name="Go M."/>
            <person name="Henderson B.A."/>
            <person name="Jones I.B."/>
            <person name="McGettigan J.A."/>
            <person name="Micheletti S.J."/>
            <person name="Nasrallah M.E."/>
            <person name="Ortiz D."/>
            <person name="Piller C.R."/>
            <person name="Privatt S.R."/>
            <person name="Schneider S.L."/>
            <person name="Sharp S."/>
            <person name="Smith T.C."/>
            <person name="Stanton J.D."/>
            <person name="Ullery H.E."/>
            <person name="Wilson R.J."/>
            <person name="Serrano M.G."/>
            <person name="Buck G."/>
            <person name="Lee V."/>
            <person name="Wang Y."/>
            <person name="Carvalho R."/>
            <person name="Voegtly L."/>
            <person name="Shi R."/>
            <person name="Duckworth R."/>
            <person name="Johnson A."/>
            <person name="Loviza R."/>
            <person name="Walstead R."/>
            <person name="Shah Z."/>
            <person name="Kiflezghi M."/>
            <person name="Wade K."/>
            <person name="Ball S.L."/>
            <person name="Bradley K.W."/>
            <person name="Asai D.J."/>
            <person name="Bowman C.A."/>
            <person name="Russell D.A."/>
            <person name="Pope W.H."/>
            <person name="Jacobs-Sera D."/>
            <person name="Hendrix R.W."/>
            <person name="Hatfull G.F."/>
        </authorList>
    </citation>
    <scope>NUCLEOTIDE SEQUENCE [LARGE SCALE GENOMIC DNA]</scope>
    <source>
        <strain evidence="3 4">DSM 27648</strain>
    </source>
</reference>
<sequence>METLLFYTPGTCALACIVSLEWLGEPYRLCRVDGDARSSDAYRAINPRAQVPAVRVDGRTLVESNAILAHIADRRPEARLLPANGSWERDVANEWLAYLASGLHAAFWPYFRPDRYTTDAAHEGSVKAAAERAVRRELATLNRHLDGRDWVLQGLRSVLDAYVHAMDRWANPFVQMPEEFPHIWRHQKALAGDPAVRFALAAERSVDTDRTGTSCVGHVTLAELPSSPG</sequence>
<evidence type="ECO:0000259" key="2">
    <source>
        <dbReference type="PROSITE" id="PS50405"/>
    </source>
</evidence>
<feature type="domain" description="GST C-terminal" evidence="2">
    <location>
        <begin position="85"/>
        <end position="210"/>
    </location>
</feature>
<dbReference type="STRING" id="1391654.AKJ09_04603"/>
<accession>A0A0K1PXR7</accession>
<dbReference type="InterPro" id="IPR036282">
    <property type="entry name" value="Glutathione-S-Trfase_C_sf"/>
</dbReference>
<evidence type="ECO:0000313" key="3">
    <source>
        <dbReference type="EMBL" id="AKU97939.1"/>
    </source>
</evidence>
<dbReference type="PANTHER" id="PTHR44051:SF8">
    <property type="entry name" value="GLUTATHIONE S-TRANSFERASE GSTA"/>
    <property type="match status" value="1"/>
</dbReference>
<dbReference type="KEGG" id="llu:AKJ09_04603"/>